<feature type="compositionally biased region" description="Polar residues" evidence="1">
    <location>
        <begin position="362"/>
        <end position="371"/>
    </location>
</feature>
<keyword evidence="3" id="KW-1185">Reference proteome</keyword>
<comment type="caution">
    <text evidence="2">The sequence shown here is derived from an EMBL/GenBank/DDBJ whole genome shotgun (WGS) entry which is preliminary data.</text>
</comment>
<feature type="compositionally biased region" description="Basic and acidic residues" evidence="1">
    <location>
        <begin position="529"/>
        <end position="566"/>
    </location>
</feature>
<proteinExistence type="predicted"/>
<protein>
    <submittedName>
        <fullName evidence="2">Uncharacterized protein</fullName>
    </submittedName>
</protein>
<name>A0ABR3RAX7_9PLEO</name>
<accession>A0ABR3RAX7</accession>
<evidence type="ECO:0000313" key="2">
    <source>
        <dbReference type="EMBL" id="KAL1601274.1"/>
    </source>
</evidence>
<sequence length="566" mass="60943">MADRPQSTTAPHSASTTSPPNPPYTPSATSIPDDSETEYAPTPLSSPGGGPQYEDLPPSYDFALSDARNGGASMDASQIEAVRVSANEGPNDPEVWEYRMRGETTEADDVPEHEEAPAYEGHVPVQHVAGSEDIPVGRVGGSNTSTTSATSANRSPAASEDPPYSIPDVEAEAHAGGPWSPFGQPGHGPFGAPGNGPFGASGDGPFGPSGNGPFGRPGRGPFGGPGLGPFGRGRGGGDRRSSSSRSSQDWVAFGQNLGKMGEQLGRRVGSLGEQFGRQAGAMGQRIGRNTESWASAYAAGGGAYISRPTAPAAGPSNNARSAPPQYDEPPSYQGPAGVAGQESGVLPGDHKINPYPPEKVPETSSVAQSERTLGKQKSNDHDDDDDSSISSDSSDSSTSSSDSEDDDYDHAQANYLRRIDSINKTAETAASKGKKSREEIEHERELAIAKATREREAAQWKITRKQTRRNQKRELKNKKRDLAREYRQKRRDLREKSEGKGKGKGKAKKGKEWKDLKSEYKTKRRALKRERIDAKREWKREKREDQRVRKESFSSGKNEQKVLKEM</sequence>
<feature type="compositionally biased region" description="Basic and acidic residues" evidence="1">
    <location>
        <begin position="436"/>
        <end position="458"/>
    </location>
</feature>
<evidence type="ECO:0000313" key="3">
    <source>
        <dbReference type="Proteomes" id="UP001521222"/>
    </source>
</evidence>
<feature type="compositionally biased region" description="Low complexity" evidence="1">
    <location>
        <begin position="388"/>
        <end position="401"/>
    </location>
</feature>
<organism evidence="2 3">
    <name type="scientific">Nothophoma quercina</name>
    <dbReference type="NCBI Taxonomy" id="749835"/>
    <lineage>
        <taxon>Eukaryota</taxon>
        <taxon>Fungi</taxon>
        <taxon>Dikarya</taxon>
        <taxon>Ascomycota</taxon>
        <taxon>Pezizomycotina</taxon>
        <taxon>Dothideomycetes</taxon>
        <taxon>Pleosporomycetidae</taxon>
        <taxon>Pleosporales</taxon>
        <taxon>Pleosporineae</taxon>
        <taxon>Didymellaceae</taxon>
        <taxon>Nothophoma</taxon>
    </lineage>
</organism>
<feature type="region of interest" description="Disordered" evidence="1">
    <location>
        <begin position="303"/>
        <end position="566"/>
    </location>
</feature>
<feature type="compositionally biased region" description="Low complexity" evidence="1">
    <location>
        <begin position="7"/>
        <end position="18"/>
    </location>
</feature>
<feature type="compositionally biased region" description="Basic and acidic residues" evidence="1">
    <location>
        <begin position="510"/>
        <end position="521"/>
    </location>
</feature>
<evidence type="ECO:0000256" key="1">
    <source>
        <dbReference type="SAM" id="MobiDB-lite"/>
    </source>
</evidence>
<feature type="compositionally biased region" description="Basic and acidic residues" evidence="1">
    <location>
        <begin position="480"/>
        <end position="501"/>
    </location>
</feature>
<feature type="region of interest" description="Disordered" evidence="1">
    <location>
        <begin position="129"/>
        <end position="254"/>
    </location>
</feature>
<feature type="compositionally biased region" description="Basic residues" evidence="1">
    <location>
        <begin position="462"/>
        <end position="479"/>
    </location>
</feature>
<dbReference type="Proteomes" id="UP001521222">
    <property type="component" value="Unassembled WGS sequence"/>
</dbReference>
<feature type="compositionally biased region" description="Low complexity" evidence="1">
    <location>
        <begin position="142"/>
        <end position="159"/>
    </location>
</feature>
<dbReference type="EMBL" id="JAKIXB020000016">
    <property type="protein sequence ID" value="KAL1601274.1"/>
    <property type="molecule type" value="Genomic_DNA"/>
</dbReference>
<reference evidence="2 3" key="1">
    <citation type="submission" date="2024-02" db="EMBL/GenBank/DDBJ databases">
        <title>De novo assembly and annotation of 12 fungi associated with fruit tree decline syndrome in Ontario, Canada.</title>
        <authorList>
            <person name="Sulman M."/>
            <person name="Ellouze W."/>
            <person name="Ilyukhin E."/>
        </authorList>
    </citation>
    <scope>NUCLEOTIDE SEQUENCE [LARGE SCALE GENOMIC DNA]</scope>
    <source>
        <strain evidence="2 3">M97-236</strain>
    </source>
</reference>
<feature type="compositionally biased region" description="Gly residues" evidence="1">
    <location>
        <begin position="185"/>
        <end position="234"/>
    </location>
</feature>
<gene>
    <name evidence="2" type="ORF">SLS59_005428</name>
</gene>
<feature type="region of interest" description="Disordered" evidence="1">
    <location>
        <begin position="1"/>
        <end position="116"/>
    </location>
</feature>